<evidence type="ECO:0000256" key="3">
    <source>
        <dbReference type="ARBA" id="ARBA00022781"/>
    </source>
</evidence>
<reference evidence="9 10" key="1">
    <citation type="submission" date="2018-04" db="EMBL/GenBank/DDBJ databases">
        <title>Genomic Encyclopedia of Archaeal and Bacterial Type Strains, Phase II (KMG-II): from individual species to whole genera.</title>
        <authorList>
            <person name="Goeker M."/>
        </authorList>
    </citation>
    <scope>NUCLEOTIDE SEQUENCE [LARGE SCALE GENOMIC DNA]</scope>
    <source>
        <strain evidence="9 10">DSM 23382</strain>
    </source>
</reference>
<keyword evidence="3 8" id="KW-0375">Hydrogen ion transport</keyword>
<dbReference type="Proteomes" id="UP000244081">
    <property type="component" value="Unassembled WGS sequence"/>
</dbReference>
<dbReference type="NCBIfam" id="NF004406">
    <property type="entry name" value="PRK05758.3-2"/>
    <property type="match status" value="1"/>
</dbReference>
<keyword evidence="7 8" id="KW-0066">ATP synthesis</keyword>
<evidence type="ECO:0000256" key="1">
    <source>
        <dbReference type="ARBA" id="ARBA00004370"/>
    </source>
</evidence>
<keyword evidence="10" id="KW-1185">Reference proteome</keyword>
<keyword evidence="6 8" id="KW-0139">CF(1)</keyword>
<dbReference type="AlphaFoldDB" id="A0A2T5VGU9"/>
<evidence type="ECO:0000256" key="5">
    <source>
        <dbReference type="ARBA" id="ARBA00023136"/>
    </source>
</evidence>
<dbReference type="InterPro" id="IPR020781">
    <property type="entry name" value="ATPase_OSCP/d_CS"/>
</dbReference>
<dbReference type="NCBIfam" id="NF004402">
    <property type="entry name" value="PRK05758.2-2"/>
    <property type="match status" value="1"/>
</dbReference>
<evidence type="ECO:0000256" key="8">
    <source>
        <dbReference type="HAMAP-Rule" id="MF_01416"/>
    </source>
</evidence>
<dbReference type="HAMAP" id="MF_01416">
    <property type="entry name" value="ATP_synth_delta_bact"/>
    <property type="match status" value="1"/>
</dbReference>
<protein>
    <recommendedName>
        <fullName evidence="8">ATP synthase subunit delta</fullName>
    </recommendedName>
    <alternativeName>
        <fullName evidence="8">ATP synthase F(1) sector subunit delta</fullName>
    </alternativeName>
    <alternativeName>
        <fullName evidence="8">F-type ATPase subunit delta</fullName>
        <shortName evidence="8">F-ATPase subunit delta</shortName>
    </alternativeName>
</protein>
<dbReference type="GO" id="GO:0005886">
    <property type="term" value="C:plasma membrane"/>
    <property type="evidence" value="ECO:0007669"/>
    <property type="project" value="UniProtKB-SubCell"/>
</dbReference>
<dbReference type="InterPro" id="IPR026015">
    <property type="entry name" value="ATP_synth_OSCP/delta_N_sf"/>
</dbReference>
<dbReference type="NCBIfam" id="TIGR01145">
    <property type="entry name" value="ATP_synt_delta"/>
    <property type="match status" value="1"/>
</dbReference>
<dbReference type="Gene3D" id="1.10.520.20">
    <property type="entry name" value="N-terminal domain of the delta subunit of the F1F0-ATP synthase"/>
    <property type="match status" value="1"/>
</dbReference>
<evidence type="ECO:0000256" key="4">
    <source>
        <dbReference type="ARBA" id="ARBA00023065"/>
    </source>
</evidence>
<keyword evidence="2 8" id="KW-0813">Transport</keyword>
<sequence length="186" mass="19728">MTDNLSHVSGVAKRYASALFELAEEQKVVEPTEVDIAALEKLLGESADLVRLVRSPTFSSDEQIGAMSAVLKKAEIGGLTANFVKLVASNRRLFALPDMLRGFHELAAAARGEVTADIVSAAKLDEANVAALKAALNKATGKDVKINATVDPELIGGLIVKVGSRMIDTSLRTRLNSLKIAMKEVG</sequence>
<accession>A0A2T5VGU9</accession>
<organism evidence="9 10">
    <name type="scientific">Breoghania corrubedonensis</name>
    <dbReference type="NCBI Taxonomy" id="665038"/>
    <lineage>
        <taxon>Bacteria</taxon>
        <taxon>Pseudomonadati</taxon>
        <taxon>Pseudomonadota</taxon>
        <taxon>Alphaproteobacteria</taxon>
        <taxon>Hyphomicrobiales</taxon>
        <taxon>Stappiaceae</taxon>
        <taxon>Breoghania</taxon>
    </lineage>
</organism>
<dbReference type="GO" id="GO:0045259">
    <property type="term" value="C:proton-transporting ATP synthase complex"/>
    <property type="evidence" value="ECO:0007669"/>
    <property type="project" value="UniProtKB-KW"/>
</dbReference>
<dbReference type="RefSeq" id="WP_107988473.1">
    <property type="nucleotide sequence ID" value="NZ_QAYG01000001.1"/>
</dbReference>
<name>A0A2T5VGU9_9HYPH</name>
<evidence type="ECO:0000256" key="6">
    <source>
        <dbReference type="ARBA" id="ARBA00023196"/>
    </source>
</evidence>
<dbReference type="SUPFAM" id="SSF47928">
    <property type="entry name" value="N-terminal domain of the delta subunit of the F1F0-ATP synthase"/>
    <property type="match status" value="1"/>
</dbReference>
<comment type="function">
    <text evidence="8">F(1)F(0) ATP synthase produces ATP from ADP in the presence of a proton or sodium gradient. F-type ATPases consist of two structural domains, F(1) containing the extramembraneous catalytic core and F(0) containing the membrane proton channel, linked together by a central stalk and a peripheral stalk. During catalysis, ATP synthesis in the catalytic domain of F(1) is coupled via a rotary mechanism of the central stalk subunits to proton translocation.</text>
</comment>
<dbReference type="OrthoDB" id="9796185at2"/>
<comment type="caution">
    <text evidence="9">The sequence shown here is derived from an EMBL/GenBank/DDBJ whole genome shotgun (WGS) entry which is preliminary data.</text>
</comment>
<proteinExistence type="inferred from homology"/>
<gene>
    <name evidence="8" type="primary">atpH</name>
    <name evidence="9" type="ORF">C8N35_1011032</name>
</gene>
<comment type="function">
    <text evidence="8">This protein is part of the stalk that links CF(0) to CF(1). It either transmits conformational changes from CF(0) to CF(1) or is implicated in proton conduction.</text>
</comment>
<evidence type="ECO:0000313" key="10">
    <source>
        <dbReference type="Proteomes" id="UP000244081"/>
    </source>
</evidence>
<dbReference type="PROSITE" id="PS00389">
    <property type="entry name" value="ATPASE_DELTA"/>
    <property type="match status" value="1"/>
</dbReference>
<dbReference type="PANTHER" id="PTHR11910">
    <property type="entry name" value="ATP SYNTHASE DELTA CHAIN"/>
    <property type="match status" value="1"/>
</dbReference>
<evidence type="ECO:0000313" key="9">
    <source>
        <dbReference type="EMBL" id="PTW62983.1"/>
    </source>
</evidence>
<dbReference type="PRINTS" id="PR00125">
    <property type="entry name" value="ATPASEDELTA"/>
</dbReference>
<comment type="subcellular location">
    <subcellularLocation>
        <location evidence="8">Cell membrane</location>
        <topology evidence="8">Peripheral membrane protein</topology>
    </subcellularLocation>
    <subcellularLocation>
        <location evidence="1">Membrane</location>
    </subcellularLocation>
</comment>
<dbReference type="Pfam" id="PF00213">
    <property type="entry name" value="OSCP"/>
    <property type="match status" value="1"/>
</dbReference>
<dbReference type="GO" id="GO:0046933">
    <property type="term" value="F:proton-transporting ATP synthase activity, rotational mechanism"/>
    <property type="evidence" value="ECO:0007669"/>
    <property type="project" value="UniProtKB-UniRule"/>
</dbReference>
<dbReference type="InterPro" id="IPR000711">
    <property type="entry name" value="ATPase_OSCP/dsu"/>
</dbReference>
<evidence type="ECO:0000256" key="2">
    <source>
        <dbReference type="ARBA" id="ARBA00022448"/>
    </source>
</evidence>
<dbReference type="EMBL" id="QAYG01000001">
    <property type="protein sequence ID" value="PTW62983.1"/>
    <property type="molecule type" value="Genomic_DNA"/>
</dbReference>
<comment type="similarity">
    <text evidence="8">Belongs to the ATPase delta chain family.</text>
</comment>
<evidence type="ECO:0000256" key="7">
    <source>
        <dbReference type="ARBA" id="ARBA00023310"/>
    </source>
</evidence>
<keyword evidence="8" id="KW-1003">Cell membrane</keyword>
<keyword evidence="4 8" id="KW-0406">Ion transport</keyword>
<keyword evidence="5 8" id="KW-0472">Membrane</keyword>